<comment type="subcellular location">
    <subcellularLocation>
        <location evidence="1">Membrane</location>
        <topology evidence="1">Single-pass membrane protein</topology>
    </subcellularLocation>
</comment>
<accession>A0ABS7PV01</accession>
<dbReference type="Gene3D" id="2.40.50.100">
    <property type="match status" value="1"/>
</dbReference>
<evidence type="ECO:0000259" key="5">
    <source>
        <dbReference type="Pfam" id="PF26002"/>
    </source>
</evidence>
<comment type="caution">
    <text evidence="6">The sequence shown here is derived from an EMBL/GenBank/DDBJ whole genome shotgun (WGS) entry which is preliminary data.</text>
</comment>
<dbReference type="Pfam" id="PF26002">
    <property type="entry name" value="Beta-barrel_AprE"/>
    <property type="match status" value="1"/>
</dbReference>
<gene>
    <name evidence="6" type="ORF">K7G82_19450</name>
</gene>
<keyword evidence="4" id="KW-0472">Membrane</keyword>
<dbReference type="Proteomes" id="UP000706039">
    <property type="component" value="Unassembled WGS sequence"/>
</dbReference>
<evidence type="ECO:0000313" key="6">
    <source>
        <dbReference type="EMBL" id="MBY8824490.1"/>
    </source>
</evidence>
<dbReference type="PANTHER" id="PTHR30386">
    <property type="entry name" value="MEMBRANE FUSION SUBUNIT OF EMRAB-TOLC MULTIDRUG EFFLUX PUMP"/>
    <property type="match status" value="1"/>
</dbReference>
<evidence type="ECO:0000256" key="1">
    <source>
        <dbReference type="ARBA" id="ARBA00004167"/>
    </source>
</evidence>
<dbReference type="RefSeq" id="WP_222991595.1">
    <property type="nucleotide sequence ID" value="NZ_JAINVV010000009.1"/>
</dbReference>
<dbReference type="InterPro" id="IPR058982">
    <property type="entry name" value="Beta-barrel_AprE"/>
</dbReference>
<evidence type="ECO:0000313" key="7">
    <source>
        <dbReference type="Proteomes" id="UP000706039"/>
    </source>
</evidence>
<dbReference type="PANTHER" id="PTHR30386:SF26">
    <property type="entry name" value="TRANSPORT PROTEIN COMB"/>
    <property type="match status" value="1"/>
</dbReference>
<keyword evidence="3" id="KW-1133">Transmembrane helix</keyword>
<organism evidence="6 7">
    <name type="scientific">Sphingomonas colocasiae</name>
    <dbReference type="NCBI Taxonomy" id="1848973"/>
    <lineage>
        <taxon>Bacteria</taxon>
        <taxon>Pseudomonadati</taxon>
        <taxon>Pseudomonadota</taxon>
        <taxon>Alphaproteobacteria</taxon>
        <taxon>Sphingomonadales</taxon>
        <taxon>Sphingomonadaceae</taxon>
        <taxon>Sphingomonas</taxon>
    </lineage>
</organism>
<evidence type="ECO:0000256" key="2">
    <source>
        <dbReference type="ARBA" id="ARBA00022692"/>
    </source>
</evidence>
<keyword evidence="2" id="KW-0812">Transmembrane</keyword>
<feature type="domain" description="AprE-like beta-barrel" evidence="5">
    <location>
        <begin position="266"/>
        <end position="361"/>
    </location>
</feature>
<reference evidence="6 7" key="1">
    <citation type="submission" date="2021-08" db="EMBL/GenBank/DDBJ databases">
        <authorList>
            <person name="Tuo L."/>
        </authorList>
    </citation>
    <scope>NUCLEOTIDE SEQUENCE [LARGE SCALE GENOMIC DNA]</scope>
    <source>
        <strain evidence="6 7">JCM 31229</strain>
    </source>
</reference>
<keyword evidence="7" id="KW-1185">Reference proteome</keyword>
<evidence type="ECO:0000256" key="3">
    <source>
        <dbReference type="ARBA" id="ARBA00022989"/>
    </source>
</evidence>
<protein>
    <submittedName>
        <fullName evidence="6">HlyD family efflux transporter periplasmic adaptor subunit</fullName>
    </submittedName>
</protein>
<sequence length="384" mass="42332">MLTRMKTSSWIIITIAVALVAFIAWSLWAELDQITRAPGKVIPIGRVQIIQSADGGVIGEIRVREGDLVKRGELLVVLDKVKLQAAVTESRAKVAALKSQMARIQAELYDRPLNFPADVASYTEFVANQRQLYIKRRAALQSDLSALRSMRTLMQEELNLNLPLVKSGDVARSEVIRMQRGMVDVDGQISGKQAKYIQDLQTEFAKTEEDLVTAQQVMTQREDALKATDLVAPTDGIVKNVRLTTVGGVLRPGDEVLQIVPTGEKLIVEAQVAPRDIAFVKLGQTASVKFDAYDSGIYGAGHGKVTYISPDTLAEQRQDGSQNIYYRVNVEVDISKMRPKHPGEVIAIQPGMTVIAEIITGKNTVFRYLTKPILKTASESMGER</sequence>
<dbReference type="PRINTS" id="PR01490">
    <property type="entry name" value="RTXTOXIND"/>
</dbReference>
<name>A0ABS7PV01_9SPHN</name>
<dbReference type="Gene3D" id="2.40.30.170">
    <property type="match status" value="1"/>
</dbReference>
<dbReference type="InterPro" id="IPR050739">
    <property type="entry name" value="MFP"/>
</dbReference>
<dbReference type="SUPFAM" id="SSF111369">
    <property type="entry name" value="HlyD-like secretion proteins"/>
    <property type="match status" value="1"/>
</dbReference>
<proteinExistence type="predicted"/>
<dbReference type="Gene3D" id="1.10.287.470">
    <property type="entry name" value="Helix hairpin bin"/>
    <property type="match status" value="1"/>
</dbReference>
<evidence type="ECO:0000256" key="4">
    <source>
        <dbReference type="ARBA" id="ARBA00023136"/>
    </source>
</evidence>
<dbReference type="EMBL" id="JAINVV010000009">
    <property type="protein sequence ID" value="MBY8824490.1"/>
    <property type="molecule type" value="Genomic_DNA"/>
</dbReference>